<organism evidence="2 3">
    <name type="scientific">Verticillium dahliae (strain VdLs.17 / ATCC MYA-4575 / FGSC 10137)</name>
    <name type="common">Verticillium wilt</name>
    <dbReference type="NCBI Taxonomy" id="498257"/>
    <lineage>
        <taxon>Eukaryota</taxon>
        <taxon>Fungi</taxon>
        <taxon>Dikarya</taxon>
        <taxon>Ascomycota</taxon>
        <taxon>Pezizomycotina</taxon>
        <taxon>Sordariomycetes</taxon>
        <taxon>Hypocreomycetidae</taxon>
        <taxon>Glomerellales</taxon>
        <taxon>Plectosphaerellaceae</taxon>
        <taxon>Verticillium</taxon>
    </lineage>
</organism>
<accession>G2X0S6</accession>
<name>G2X0S6_VERDV</name>
<dbReference type="HOGENOM" id="CLU_3070462_0_0_1"/>
<dbReference type="KEGG" id="vda:VDAG_03855"/>
<feature type="region of interest" description="Disordered" evidence="1">
    <location>
        <begin position="27"/>
        <end position="53"/>
    </location>
</feature>
<feature type="compositionally biased region" description="Basic residues" evidence="1">
    <location>
        <begin position="44"/>
        <end position="53"/>
    </location>
</feature>
<gene>
    <name evidence="2" type="ORF">VDAG_03855</name>
</gene>
<evidence type="ECO:0000256" key="1">
    <source>
        <dbReference type="SAM" id="MobiDB-lite"/>
    </source>
</evidence>
<dbReference type="InParanoid" id="G2X0S6"/>
<reference evidence="2 3" key="1">
    <citation type="submission" date="2008-03" db="EMBL/GenBank/DDBJ databases">
        <title>The Genome Sequence of Verticillium dahliae VdLs.17.</title>
        <authorList>
            <consortium name="The Broad Institute Genome Sequencing Platform"/>
            <person name="Ma L.-J.J."/>
            <person name="Klosterman S.J."/>
            <person name="Subbarao K."/>
            <person name="Dobinson K."/>
            <person name="Veronese P."/>
            <person name="Kang S."/>
            <person name="Gold S.E."/>
            <person name="Young S."/>
            <person name="Jaffe D."/>
            <person name="Gnerre S."/>
            <person name="Berlin A."/>
            <person name="Heiman D."/>
            <person name="Hepburn T."/>
            <person name="Sykes S."/>
            <person name="Alvarado L."/>
            <person name="Kodira C.D."/>
            <person name="Lander E."/>
            <person name="Galagan J."/>
            <person name="Nusbaum C."/>
            <person name="Birren B."/>
        </authorList>
    </citation>
    <scope>NUCLEOTIDE SEQUENCE [LARGE SCALE GENOMIC DNA]</scope>
    <source>
        <strain evidence="3">VdLs.17 / ATCC MYA-4575 / FGSC 10137</strain>
    </source>
</reference>
<sequence>MPRLVSVRLPLIHLYIDGLDHNVYRPPMRTGSAPRALAGQTSAGKRRPAHGLV</sequence>
<dbReference type="AlphaFoldDB" id="G2X0S6"/>
<dbReference type="Proteomes" id="UP000001611">
    <property type="component" value="Chromosome 3"/>
</dbReference>
<dbReference type="RefSeq" id="XP_009652234.1">
    <property type="nucleotide sequence ID" value="XM_009653939.1"/>
</dbReference>
<evidence type="ECO:0000313" key="2">
    <source>
        <dbReference type="EMBL" id="EGY22417.1"/>
    </source>
</evidence>
<evidence type="ECO:0000313" key="3">
    <source>
        <dbReference type="Proteomes" id="UP000001611"/>
    </source>
</evidence>
<dbReference type="EMBL" id="DS572700">
    <property type="protein sequence ID" value="EGY22417.1"/>
    <property type="molecule type" value="Genomic_DNA"/>
</dbReference>
<keyword evidence="3" id="KW-1185">Reference proteome</keyword>
<dbReference type="GeneID" id="20705318"/>
<proteinExistence type="predicted"/>
<protein>
    <submittedName>
        <fullName evidence="2">Uncharacterized protein</fullName>
    </submittedName>
</protein>